<dbReference type="SUPFAM" id="SSF55486">
    <property type="entry name" value="Metalloproteases ('zincins'), catalytic domain"/>
    <property type="match status" value="1"/>
</dbReference>
<dbReference type="GO" id="GO:0016485">
    <property type="term" value="P:protein processing"/>
    <property type="evidence" value="ECO:0007669"/>
    <property type="project" value="TreeGrafter"/>
</dbReference>
<evidence type="ECO:0000259" key="10">
    <source>
        <dbReference type="Pfam" id="PF05649"/>
    </source>
</evidence>
<reference evidence="11 12" key="1">
    <citation type="journal article" date="2023" name="Arcadia Sci">
        <title>De novo assembly of a long-read Amblyomma americanum tick genome.</title>
        <authorList>
            <person name="Chou S."/>
            <person name="Poskanzer K.E."/>
            <person name="Rollins M."/>
            <person name="Thuy-Boun P.S."/>
        </authorList>
    </citation>
    <scope>NUCLEOTIDE SEQUENCE [LARGE SCALE GENOMIC DNA]</scope>
    <source>
        <strain evidence="11">F_SG_1</strain>
        <tissue evidence="11">Salivary glands</tissue>
    </source>
</reference>
<dbReference type="GO" id="GO:0004222">
    <property type="term" value="F:metalloendopeptidase activity"/>
    <property type="evidence" value="ECO:0007669"/>
    <property type="project" value="InterPro"/>
</dbReference>
<dbReference type="InterPro" id="IPR042089">
    <property type="entry name" value="Peptidase_M13_dom_2"/>
</dbReference>
<keyword evidence="5" id="KW-0378">Hydrolase</keyword>
<dbReference type="Gene3D" id="3.40.390.10">
    <property type="entry name" value="Collagenase (Catalytic Domain)"/>
    <property type="match status" value="1"/>
</dbReference>
<dbReference type="AlphaFoldDB" id="A0AAQ4DH64"/>
<keyword evidence="8" id="KW-0472">Membrane</keyword>
<proteinExistence type="inferred from homology"/>
<evidence type="ECO:0000256" key="3">
    <source>
        <dbReference type="ARBA" id="ARBA00022670"/>
    </source>
</evidence>
<dbReference type="Pfam" id="PF01431">
    <property type="entry name" value="Peptidase_M13"/>
    <property type="match status" value="1"/>
</dbReference>
<dbReference type="InterPro" id="IPR024079">
    <property type="entry name" value="MetalloPept_cat_dom_sf"/>
</dbReference>
<dbReference type="GO" id="GO:0005886">
    <property type="term" value="C:plasma membrane"/>
    <property type="evidence" value="ECO:0007669"/>
    <property type="project" value="TreeGrafter"/>
</dbReference>
<evidence type="ECO:0000259" key="9">
    <source>
        <dbReference type="Pfam" id="PF01431"/>
    </source>
</evidence>
<evidence type="ECO:0000256" key="5">
    <source>
        <dbReference type="ARBA" id="ARBA00022801"/>
    </source>
</evidence>
<keyword evidence="6" id="KW-0862">Zinc</keyword>
<name>A0AAQ4DH64_AMBAM</name>
<dbReference type="Pfam" id="PF05649">
    <property type="entry name" value="Peptidase_M13_N"/>
    <property type="match status" value="1"/>
</dbReference>
<sequence>MLSDEVRVVLLITAFVVFSLMFLGVVVLSSHYARLAALEERSKKALAAIYRRYEDPPLTYSEENPDECNSQVCRWNANYLFSRSYQPVNPCEDFYEHVCSAFESNLTHEQLPYAQFSITQLIKDINTFMKTFLKMKGSRRLSIQNNFLAQAMWVHGQCTTGHMNMSDDEELSAWSRVLDTLQLGGWPYTKFDGDIVKVLARGDRILMLHTLFKVTIYGREGKISVPYIVLKAPATFLRRYVLWPKKYATSRYKDTIARAVKMYGKAFMGAGVAKQISLLEMTLEKLNYLGSTPGEFTVKRFSSIRKLPKSEHWEWLRYMQLLFADDGSIANSAIAILEDPVFFSRFQSVFSIPDYQSIIANYVGFKAMVMLSPLMPSDYMFLYDFVHEYSFPNVDRQVAVCTILLEKLYRYGVGIAAKLTLSREFANQYRRHRDDQFVSLFNETRSVLEELLVSGRSWFAAIDVKQARRRLDTMKMTFGACDNFVQYERYRQTPALALGSNDTVLGTVFTIFSYASTIYWDALRIRSETTKAYDNLYDVSVFDWDSEYQPTNNFAFITNAAVAFLTTISNRIPFQVYPVVLLHVVRTMLKALLHSNSIFDARLVPQTWWSEASVRAYENISECLQRQYEAEAVAEVGSSIETGGKWTIKRLEEVFLDSAVLEPLYELYERALRRHKATRLFYQLPEAPVTSRQLFFYNYAAAFCEKGNNESRKLQHAMAITPRKWRVNVPMRNFVPFLNTFSCARPKPLDCDGDVWRTND</sequence>
<evidence type="ECO:0000256" key="2">
    <source>
        <dbReference type="ARBA" id="ARBA00007357"/>
    </source>
</evidence>
<keyword evidence="8" id="KW-1133">Transmembrane helix</keyword>
<dbReference type="PANTHER" id="PTHR11733">
    <property type="entry name" value="ZINC METALLOPROTEASE FAMILY M13 NEPRILYSIN-RELATED"/>
    <property type="match status" value="1"/>
</dbReference>
<dbReference type="GO" id="GO:0046872">
    <property type="term" value="F:metal ion binding"/>
    <property type="evidence" value="ECO:0007669"/>
    <property type="project" value="UniProtKB-KW"/>
</dbReference>
<dbReference type="InterPro" id="IPR008753">
    <property type="entry name" value="Peptidase_M13_N"/>
</dbReference>
<evidence type="ECO:0000256" key="4">
    <source>
        <dbReference type="ARBA" id="ARBA00022723"/>
    </source>
</evidence>
<dbReference type="Proteomes" id="UP001321473">
    <property type="component" value="Unassembled WGS sequence"/>
</dbReference>
<comment type="similarity">
    <text evidence="2">Belongs to the peptidase M13 family.</text>
</comment>
<evidence type="ECO:0000256" key="8">
    <source>
        <dbReference type="SAM" id="Phobius"/>
    </source>
</evidence>
<comment type="cofactor">
    <cofactor evidence="1">
        <name>Zn(2+)</name>
        <dbReference type="ChEBI" id="CHEBI:29105"/>
    </cofactor>
</comment>
<keyword evidence="4" id="KW-0479">Metal-binding</keyword>
<evidence type="ECO:0000313" key="11">
    <source>
        <dbReference type="EMBL" id="KAK8761804.1"/>
    </source>
</evidence>
<dbReference type="Gene3D" id="1.10.1380.10">
    <property type="entry name" value="Neutral endopeptidase , domain2"/>
    <property type="match status" value="1"/>
</dbReference>
<accession>A0AAQ4DH64</accession>
<evidence type="ECO:0000256" key="1">
    <source>
        <dbReference type="ARBA" id="ARBA00001947"/>
    </source>
</evidence>
<feature type="domain" description="Peptidase M13 C-terminal" evidence="9">
    <location>
        <begin position="594"/>
        <end position="748"/>
    </location>
</feature>
<comment type="caution">
    <text evidence="11">The sequence shown here is derived from an EMBL/GenBank/DDBJ whole genome shotgun (WGS) entry which is preliminary data.</text>
</comment>
<keyword evidence="7" id="KW-0482">Metalloprotease</keyword>
<dbReference type="PANTHER" id="PTHR11733:SF241">
    <property type="entry name" value="GH26575P-RELATED"/>
    <property type="match status" value="1"/>
</dbReference>
<feature type="domain" description="Peptidase M13 N-terminal" evidence="10">
    <location>
        <begin position="90"/>
        <end position="479"/>
    </location>
</feature>
<dbReference type="InterPro" id="IPR000718">
    <property type="entry name" value="Peptidase_M13"/>
</dbReference>
<dbReference type="PROSITE" id="PS51885">
    <property type="entry name" value="NEPRILYSIN"/>
    <property type="match status" value="1"/>
</dbReference>
<dbReference type="EMBL" id="JARKHS020030750">
    <property type="protein sequence ID" value="KAK8761804.1"/>
    <property type="molecule type" value="Genomic_DNA"/>
</dbReference>
<gene>
    <name evidence="11" type="ORF">V5799_026928</name>
</gene>
<organism evidence="11 12">
    <name type="scientific">Amblyomma americanum</name>
    <name type="common">Lone star tick</name>
    <dbReference type="NCBI Taxonomy" id="6943"/>
    <lineage>
        <taxon>Eukaryota</taxon>
        <taxon>Metazoa</taxon>
        <taxon>Ecdysozoa</taxon>
        <taxon>Arthropoda</taxon>
        <taxon>Chelicerata</taxon>
        <taxon>Arachnida</taxon>
        <taxon>Acari</taxon>
        <taxon>Parasitiformes</taxon>
        <taxon>Ixodida</taxon>
        <taxon>Ixodoidea</taxon>
        <taxon>Ixodidae</taxon>
        <taxon>Amblyomminae</taxon>
        <taxon>Amblyomma</taxon>
    </lineage>
</organism>
<evidence type="ECO:0008006" key="13">
    <source>
        <dbReference type="Google" id="ProtNLM"/>
    </source>
</evidence>
<dbReference type="InterPro" id="IPR018497">
    <property type="entry name" value="Peptidase_M13_C"/>
</dbReference>
<keyword evidence="12" id="KW-1185">Reference proteome</keyword>
<keyword evidence="8" id="KW-0812">Transmembrane</keyword>
<feature type="transmembrane region" description="Helical" evidence="8">
    <location>
        <begin position="6"/>
        <end position="28"/>
    </location>
</feature>
<evidence type="ECO:0000256" key="7">
    <source>
        <dbReference type="ARBA" id="ARBA00023049"/>
    </source>
</evidence>
<evidence type="ECO:0000256" key="6">
    <source>
        <dbReference type="ARBA" id="ARBA00022833"/>
    </source>
</evidence>
<evidence type="ECO:0000313" key="12">
    <source>
        <dbReference type="Proteomes" id="UP001321473"/>
    </source>
</evidence>
<protein>
    <recommendedName>
        <fullName evidence="13">M13 family peptidase</fullName>
    </recommendedName>
</protein>
<keyword evidence="3" id="KW-0645">Protease</keyword>